<accession>A0A0F9EBX7</accession>
<dbReference type="EMBL" id="LAZR01035497">
    <property type="protein sequence ID" value="KKL27346.1"/>
    <property type="molecule type" value="Genomic_DNA"/>
</dbReference>
<organism evidence="1">
    <name type="scientific">marine sediment metagenome</name>
    <dbReference type="NCBI Taxonomy" id="412755"/>
    <lineage>
        <taxon>unclassified sequences</taxon>
        <taxon>metagenomes</taxon>
        <taxon>ecological metagenomes</taxon>
    </lineage>
</organism>
<dbReference type="AlphaFoldDB" id="A0A0F9EBX7"/>
<proteinExistence type="predicted"/>
<sequence length="163" mass="19278">MNKKEREQRVRDNHNKYCVPGQPLDLVKKNVICISTANSKEHEHFKVDLAFESQFYITEAQRPAKSEEEKRLFKLKYNKIIDFVDLISGKETEIIHKHESDEQIEFYRRTGVLVFIVGDIINCTKCHKNYPRRNKGEICQICRIKPKRREIREGDTGFVYGFG</sequence>
<comment type="caution">
    <text evidence="1">The sequence shown here is derived from an EMBL/GenBank/DDBJ whole genome shotgun (WGS) entry which is preliminary data.</text>
</comment>
<name>A0A0F9EBX7_9ZZZZ</name>
<reference evidence="1" key="1">
    <citation type="journal article" date="2015" name="Nature">
        <title>Complex archaea that bridge the gap between prokaryotes and eukaryotes.</title>
        <authorList>
            <person name="Spang A."/>
            <person name="Saw J.H."/>
            <person name="Jorgensen S.L."/>
            <person name="Zaremba-Niedzwiedzka K."/>
            <person name="Martijn J."/>
            <person name="Lind A.E."/>
            <person name="van Eijk R."/>
            <person name="Schleper C."/>
            <person name="Guy L."/>
            <person name="Ettema T.J."/>
        </authorList>
    </citation>
    <scope>NUCLEOTIDE SEQUENCE</scope>
</reference>
<protein>
    <submittedName>
        <fullName evidence="1">Uncharacterized protein</fullName>
    </submittedName>
</protein>
<evidence type="ECO:0000313" key="1">
    <source>
        <dbReference type="EMBL" id="KKL27346.1"/>
    </source>
</evidence>
<gene>
    <name evidence="1" type="ORF">LCGC14_2386090</name>
</gene>